<accession>A0A1X7GF04</accession>
<evidence type="ECO:0000256" key="1">
    <source>
        <dbReference type="ARBA" id="ARBA00022729"/>
    </source>
</evidence>
<evidence type="ECO:0000256" key="2">
    <source>
        <dbReference type="SAM" id="SignalP"/>
    </source>
</evidence>
<dbReference type="Pfam" id="PF10531">
    <property type="entry name" value="SLBB"/>
    <property type="match status" value="1"/>
</dbReference>
<dbReference type="Proteomes" id="UP000192936">
    <property type="component" value="Unassembled WGS sequence"/>
</dbReference>
<organism evidence="5 6">
    <name type="scientific">Azospirillum oryzae</name>
    <dbReference type="NCBI Taxonomy" id="286727"/>
    <lineage>
        <taxon>Bacteria</taxon>
        <taxon>Pseudomonadati</taxon>
        <taxon>Pseudomonadota</taxon>
        <taxon>Alphaproteobacteria</taxon>
        <taxon>Rhodospirillales</taxon>
        <taxon>Azospirillaceae</taxon>
        <taxon>Azospirillum</taxon>
    </lineage>
</organism>
<dbReference type="EMBL" id="FXAK01000007">
    <property type="protein sequence ID" value="SMF68636.1"/>
    <property type="molecule type" value="Genomic_DNA"/>
</dbReference>
<name>A0A1X7GF04_9PROT</name>
<protein>
    <submittedName>
        <fullName evidence="5">Polysaccharide export outer membrane protein</fullName>
    </submittedName>
</protein>
<dbReference type="Gene3D" id="3.10.560.10">
    <property type="entry name" value="Outer membrane lipoprotein wza domain like"/>
    <property type="match status" value="1"/>
</dbReference>
<dbReference type="Pfam" id="PF02563">
    <property type="entry name" value="Poly_export"/>
    <property type="match status" value="1"/>
</dbReference>
<feature type="chain" id="PRO_5012055681" evidence="2">
    <location>
        <begin position="28"/>
        <end position="193"/>
    </location>
</feature>
<feature type="domain" description="Polysaccharide export protein N-terminal" evidence="3">
    <location>
        <begin position="42"/>
        <end position="114"/>
    </location>
</feature>
<dbReference type="GO" id="GO:0015159">
    <property type="term" value="F:polysaccharide transmembrane transporter activity"/>
    <property type="evidence" value="ECO:0007669"/>
    <property type="project" value="InterPro"/>
</dbReference>
<dbReference type="AlphaFoldDB" id="A0A1X7GF04"/>
<evidence type="ECO:0000259" key="3">
    <source>
        <dbReference type="Pfam" id="PF02563"/>
    </source>
</evidence>
<keyword evidence="1 2" id="KW-0732">Signal</keyword>
<feature type="signal peptide" evidence="2">
    <location>
        <begin position="1"/>
        <end position="27"/>
    </location>
</feature>
<dbReference type="PROSITE" id="PS51257">
    <property type="entry name" value="PROKAR_LIPOPROTEIN"/>
    <property type="match status" value="1"/>
</dbReference>
<dbReference type="InterPro" id="IPR049712">
    <property type="entry name" value="Poly_export"/>
</dbReference>
<dbReference type="Gene3D" id="3.30.1950.10">
    <property type="entry name" value="wza like domain"/>
    <property type="match status" value="1"/>
</dbReference>
<dbReference type="InterPro" id="IPR003715">
    <property type="entry name" value="Poly_export_N"/>
</dbReference>
<gene>
    <name evidence="5" type="ORF">SAMN02982917_3694</name>
</gene>
<dbReference type="RefSeq" id="WP_244560731.1">
    <property type="nucleotide sequence ID" value="NZ_FXAK01000007.1"/>
</dbReference>
<feature type="domain" description="Soluble ligand binding" evidence="4">
    <location>
        <begin position="120"/>
        <end position="164"/>
    </location>
</feature>
<dbReference type="PANTHER" id="PTHR33619">
    <property type="entry name" value="POLYSACCHARIDE EXPORT PROTEIN GFCE-RELATED"/>
    <property type="match status" value="1"/>
</dbReference>
<evidence type="ECO:0000259" key="4">
    <source>
        <dbReference type="Pfam" id="PF10531"/>
    </source>
</evidence>
<reference evidence="5 6" key="1">
    <citation type="submission" date="2017-04" db="EMBL/GenBank/DDBJ databases">
        <authorList>
            <person name="Afonso C.L."/>
            <person name="Miller P.J."/>
            <person name="Scott M.A."/>
            <person name="Spackman E."/>
            <person name="Goraichik I."/>
            <person name="Dimitrov K.M."/>
            <person name="Suarez D.L."/>
            <person name="Swayne D.E."/>
        </authorList>
    </citation>
    <scope>NUCLEOTIDE SEQUENCE [LARGE SCALE GENOMIC DNA]</scope>
    <source>
        <strain evidence="5 6">A2P</strain>
    </source>
</reference>
<dbReference type="STRING" id="286727.SAMN02982917_3694"/>
<proteinExistence type="predicted"/>
<dbReference type="InterPro" id="IPR019554">
    <property type="entry name" value="Soluble_ligand-bd"/>
</dbReference>
<sequence length="193" mass="20910">MNRRHMFRALGQGIGLAALAVAMVGCAGNDAPMETAGAGQIGEYNLGPGDALRVIVFGEEQLSGEFRVDGTGKVAMPLIGEVSAKDRSTRDLEKEITTRLAAGYVKDPKVSVEVLNHRPFFILGEVRNPGQYQYVNGMTALSAVAMAGGYTYRAKEDYVLITRGADPKKEIRKAPITTSVMPDDVVRVPERYF</sequence>
<evidence type="ECO:0000313" key="6">
    <source>
        <dbReference type="Proteomes" id="UP000192936"/>
    </source>
</evidence>
<dbReference type="PANTHER" id="PTHR33619:SF3">
    <property type="entry name" value="POLYSACCHARIDE EXPORT PROTEIN GFCE-RELATED"/>
    <property type="match status" value="1"/>
</dbReference>
<evidence type="ECO:0000313" key="5">
    <source>
        <dbReference type="EMBL" id="SMF68636.1"/>
    </source>
</evidence>